<dbReference type="Gene3D" id="2.60.120.620">
    <property type="entry name" value="q2cbj1_9rhob like domain"/>
    <property type="match status" value="1"/>
</dbReference>
<reference evidence="3 4" key="1">
    <citation type="submission" date="2017-02" db="EMBL/GenBank/DDBJ databases">
        <title>Draft genome of Saccharomonospora sp. 154.</title>
        <authorList>
            <person name="Alonso-Carmona G.S."/>
            <person name="De La Haba R."/>
            <person name="Vera-Gargallo B."/>
            <person name="Sandoval-Trujillo A.H."/>
            <person name="Ramirez-Duran N."/>
            <person name="Ventosa A."/>
        </authorList>
    </citation>
    <scope>NUCLEOTIDE SEQUENCE [LARGE SCALE GENOMIC DNA]</scope>
    <source>
        <strain evidence="3 4">LRS4.154</strain>
    </source>
</reference>
<keyword evidence="1" id="KW-0408">Iron</keyword>
<feature type="domain" description="Fe2OG dioxygenase" evidence="2">
    <location>
        <begin position="144"/>
        <end position="272"/>
    </location>
</feature>
<evidence type="ECO:0000259" key="2">
    <source>
        <dbReference type="PROSITE" id="PS51471"/>
    </source>
</evidence>
<dbReference type="Pfam" id="PF23169">
    <property type="entry name" value="HalD"/>
    <property type="match status" value="1"/>
</dbReference>
<keyword evidence="1" id="KW-0560">Oxidoreductase</keyword>
<dbReference type="EMBL" id="MWIH01000005">
    <property type="protein sequence ID" value="OQO92028.1"/>
    <property type="molecule type" value="Genomic_DNA"/>
</dbReference>
<dbReference type="GO" id="GO:0016491">
    <property type="term" value="F:oxidoreductase activity"/>
    <property type="evidence" value="ECO:0007669"/>
    <property type="project" value="UniProtKB-KW"/>
</dbReference>
<dbReference type="STRING" id="1962155.B1813_07050"/>
<keyword evidence="4" id="KW-1185">Reference proteome</keyword>
<accession>A0A1V9A4Q8</accession>
<evidence type="ECO:0000313" key="3">
    <source>
        <dbReference type="EMBL" id="OQO92028.1"/>
    </source>
</evidence>
<keyword evidence="1" id="KW-0479">Metal-binding</keyword>
<dbReference type="RefSeq" id="WP_081191161.1">
    <property type="nucleotide sequence ID" value="NZ_MWIH01000005.1"/>
</dbReference>
<gene>
    <name evidence="3" type="ORF">B1813_07050</name>
</gene>
<dbReference type="InterPro" id="IPR056470">
    <property type="entry name" value="BesD/HalB-like"/>
</dbReference>
<dbReference type="PROSITE" id="PS51471">
    <property type="entry name" value="FE2OG_OXY"/>
    <property type="match status" value="1"/>
</dbReference>
<evidence type="ECO:0000313" key="4">
    <source>
        <dbReference type="Proteomes" id="UP000192591"/>
    </source>
</evidence>
<dbReference type="AlphaFoldDB" id="A0A1V9A4Q8"/>
<comment type="similarity">
    <text evidence="1">Belongs to the iron/ascorbate-dependent oxidoreductase family.</text>
</comment>
<proteinExistence type="inferred from homology"/>
<sequence length="289" mass="31619">MSSSVAGLVEQVVDTGRYPITEPGSAAWSAAVERVRAELEHDGCSVLRDFVRPSRHDDLRREGVAVAPEAHYDVEVVNAYNIDPGTPLPDDHPGRIALERRNAFVARDRIPPDALVHRLYTDPDFQRFLAACCGLPEIHELADPLAGLVLNVVRPGMDHPWHFDTNEFAVSLLTQQAESGGVFEYCPGIRSAESENVDDVRAVLTGGGEHLIRRLPLRVGDLQLFRGRFSLHRVTPVAGDTARHTAIFAYSARPGVVGSVSRTAQLFGRVTDAHRLAEGQAVRGDTLLD</sequence>
<name>A0A1V9A4Q8_SACPI</name>
<dbReference type="InterPro" id="IPR005123">
    <property type="entry name" value="Oxoglu/Fe-dep_dioxygenase_dom"/>
</dbReference>
<organism evidence="3 4">
    <name type="scientific">Saccharomonospora piscinae</name>
    <dbReference type="NCBI Taxonomy" id="687388"/>
    <lineage>
        <taxon>Bacteria</taxon>
        <taxon>Bacillati</taxon>
        <taxon>Actinomycetota</taxon>
        <taxon>Actinomycetes</taxon>
        <taxon>Pseudonocardiales</taxon>
        <taxon>Pseudonocardiaceae</taxon>
        <taxon>Saccharomonospora</taxon>
    </lineage>
</organism>
<comment type="caution">
    <text evidence="3">The sequence shown here is derived from an EMBL/GenBank/DDBJ whole genome shotgun (WGS) entry which is preliminary data.</text>
</comment>
<dbReference type="SUPFAM" id="SSF51197">
    <property type="entry name" value="Clavaminate synthase-like"/>
    <property type="match status" value="1"/>
</dbReference>
<evidence type="ECO:0000256" key="1">
    <source>
        <dbReference type="RuleBase" id="RU003682"/>
    </source>
</evidence>
<dbReference type="GO" id="GO:0046872">
    <property type="term" value="F:metal ion binding"/>
    <property type="evidence" value="ECO:0007669"/>
    <property type="project" value="UniProtKB-KW"/>
</dbReference>
<protein>
    <submittedName>
        <fullName evidence="3">ArpA protein</fullName>
    </submittedName>
</protein>
<dbReference type="Proteomes" id="UP000192591">
    <property type="component" value="Unassembled WGS sequence"/>
</dbReference>